<protein>
    <recommendedName>
        <fullName evidence="2">asparagine synthase (glutamine-hydrolyzing)</fullName>
        <ecNumber evidence="2">6.3.5.4</ecNumber>
    </recommendedName>
</protein>
<evidence type="ECO:0000313" key="7">
    <source>
        <dbReference type="Proteomes" id="UP000050902"/>
    </source>
</evidence>
<dbReference type="InterPro" id="IPR051786">
    <property type="entry name" value="ASN_synthetase/amidase"/>
</dbReference>
<name>A0ABR5NJX2_9GAMM</name>
<dbReference type="Pfam" id="PF00733">
    <property type="entry name" value="Asn_synthase"/>
    <property type="match status" value="1"/>
</dbReference>
<evidence type="ECO:0000256" key="3">
    <source>
        <dbReference type="ARBA" id="ARBA00048741"/>
    </source>
</evidence>
<dbReference type="PANTHER" id="PTHR43284:SF1">
    <property type="entry name" value="ASPARAGINE SYNTHETASE"/>
    <property type="match status" value="1"/>
</dbReference>
<evidence type="ECO:0000256" key="4">
    <source>
        <dbReference type="SAM" id="MobiDB-lite"/>
    </source>
</evidence>
<comment type="catalytic activity">
    <reaction evidence="3">
        <text>L-aspartate + L-glutamine + ATP + H2O = L-asparagine + L-glutamate + AMP + diphosphate + H(+)</text>
        <dbReference type="Rhea" id="RHEA:12228"/>
        <dbReference type="ChEBI" id="CHEBI:15377"/>
        <dbReference type="ChEBI" id="CHEBI:15378"/>
        <dbReference type="ChEBI" id="CHEBI:29985"/>
        <dbReference type="ChEBI" id="CHEBI:29991"/>
        <dbReference type="ChEBI" id="CHEBI:30616"/>
        <dbReference type="ChEBI" id="CHEBI:33019"/>
        <dbReference type="ChEBI" id="CHEBI:58048"/>
        <dbReference type="ChEBI" id="CHEBI:58359"/>
        <dbReference type="ChEBI" id="CHEBI:456215"/>
        <dbReference type="EC" id="6.3.5.4"/>
    </reaction>
</comment>
<dbReference type="EC" id="6.3.5.4" evidence="2"/>
<evidence type="ECO:0000256" key="2">
    <source>
        <dbReference type="ARBA" id="ARBA00012737"/>
    </source>
</evidence>
<organism evidence="6 7">
    <name type="scientific">Stenotrophomonas nitritireducens</name>
    <dbReference type="NCBI Taxonomy" id="83617"/>
    <lineage>
        <taxon>Bacteria</taxon>
        <taxon>Pseudomonadati</taxon>
        <taxon>Pseudomonadota</taxon>
        <taxon>Gammaproteobacteria</taxon>
        <taxon>Lysobacterales</taxon>
        <taxon>Lysobacteraceae</taxon>
        <taxon>Stenotrophomonas</taxon>
    </lineage>
</organism>
<accession>A0ABR5NJX2</accession>
<dbReference type="Gene3D" id="3.40.50.620">
    <property type="entry name" value="HUPs"/>
    <property type="match status" value="1"/>
</dbReference>
<dbReference type="InterPro" id="IPR029055">
    <property type="entry name" value="Ntn_hydrolases_N"/>
</dbReference>
<dbReference type="InterPro" id="IPR014729">
    <property type="entry name" value="Rossmann-like_a/b/a_fold"/>
</dbReference>
<feature type="domain" description="Asparagine synthetase" evidence="5">
    <location>
        <begin position="215"/>
        <end position="571"/>
    </location>
</feature>
<gene>
    <name evidence="6" type="ORF">ABB22_10955</name>
</gene>
<keyword evidence="7" id="KW-1185">Reference proteome</keyword>
<feature type="region of interest" description="Disordered" evidence="4">
    <location>
        <begin position="399"/>
        <end position="420"/>
    </location>
</feature>
<comment type="caution">
    <text evidence="6">The sequence shown here is derived from an EMBL/GenBank/DDBJ whole genome shotgun (WGS) entry which is preliminary data.</text>
</comment>
<dbReference type="SUPFAM" id="SSF52402">
    <property type="entry name" value="Adenine nucleotide alpha hydrolases-like"/>
    <property type="match status" value="1"/>
</dbReference>
<evidence type="ECO:0000259" key="5">
    <source>
        <dbReference type="Pfam" id="PF00733"/>
    </source>
</evidence>
<dbReference type="InterPro" id="IPR001962">
    <property type="entry name" value="Asn_synthase"/>
</dbReference>
<dbReference type="RefSeq" id="WP_055767329.1">
    <property type="nucleotide sequence ID" value="NZ_LDJG01000015.1"/>
</dbReference>
<evidence type="ECO:0000256" key="1">
    <source>
        <dbReference type="ARBA" id="ARBA00005187"/>
    </source>
</evidence>
<dbReference type="EMBL" id="LDJG01000015">
    <property type="protein sequence ID" value="KRG56998.1"/>
    <property type="molecule type" value="Genomic_DNA"/>
</dbReference>
<sequence length="575" mass="62830">MERKYILLLGEEFTDSEWLEPALHAQGLRSELHSRHARLFVSAATPLLRLPSGGVLIGRIFDRQGNAVVDASGFNGTADECEHRLLSDTWGEYLAVHMADNDEGHMVRLLRDPSGAVPCVHRFEGGSGFATSDIVLATHLGIHRKEVDWQAMAHGLAFPYLRTGRTTLKHVRELLPGSTLVCHGDEVSAHAAWSPWNLVSKGVRHVDRDAAIADVRTAVSAAVAALSASDRRLVVELSGGLDSSIVAACLAGDAARATFCTLVMPVTGTDERPYARLVTDALGCSLATQKVGFENVRFDFPLSPSAVVPAMGILQNAVNDAWEDAGTGCDADSYLSGGGGDTVFCYLKTAAPAADAFRENGPVAGLTAVRDLSTLHQCTFWKAMRLTLRKLHNPPSGTWRKDSRFLSPTHTPDTPDHHPWLDMPAGALPGDREKIQDLVGTQLFRDTAPRSAGRSMHFPLLTQPVMEACLRVPTWMWIDGGRNRAVARDAFADRLPRGILERRSKGSYTGYMAAVYTRNKHGMRRFLGEGQLAAHDLLDCRALADFLDRELAPRDLSFLRIFDLCAAENWARQQA</sequence>
<comment type="pathway">
    <text evidence="1">Amino-acid biosynthesis; L-asparagine biosynthesis; L-asparagine from L-aspartate (L-Gln route): step 1/1.</text>
</comment>
<reference evidence="6 7" key="1">
    <citation type="submission" date="2015-05" db="EMBL/GenBank/DDBJ databases">
        <title>Genome sequencing and analysis of members of genus Stenotrophomonas.</title>
        <authorList>
            <person name="Patil P.P."/>
            <person name="Midha S."/>
            <person name="Patil P.B."/>
        </authorList>
    </citation>
    <scope>NUCLEOTIDE SEQUENCE [LARGE SCALE GENOMIC DNA]</scope>
    <source>
        <strain evidence="6 7">DSM 12575</strain>
    </source>
</reference>
<dbReference type="PANTHER" id="PTHR43284">
    <property type="entry name" value="ASPARAGINE SYNTHETASE (GLUTAMINE-HYDROLYZING)"/>
    <property type="match status" value="1"/>
</dbReference>
<proteinExistence type="predicted"/>
<evidence type="ECO:0000313" key="6">
    <source>
        <dbReference type="EMBL" id="KRG56998.1"/>
    </source>
</evidence>
<dbReference type="SUPFAM" id="SSF56235">
    <property type="entry name" value="N-terminal nucleophile aminohydrolases (Ntn hydrolases)"/>
    <property type="match status" value="1"/>
</dbReference>
<dbReference type="Proteomes" id="UP000050902">
    <property type="component" value="Unassembled WGS sequence"/>
</dbReference>